<sequence>MPHTYLREAAPTAAPFSTRGCANDYAQDKLSTSALCPMPHAPCPI</sequence>
<evidence type="ECO:0000313" key="1">
    <source>
        <dbReference type="EMBL" id="MBD2733177.1"/>
    </source>
</evidence>
<keyword evidence="2" id="KW-1185">Reference proteome</keyword>
<name>A0ABR8K4S9_9NOSO</name>
<reference evidence="1 2" key="1">
    <citation type="journal article" date="2020" name="ISME J.">
        <title>Comparative genomics reveals insights into cyanobacterial evolution and habitat adaptation.</title>
        <authorList>
            <person name="Chen M.Y."/>
            <person name="Teng W.K."/>
            <person name="Zhao L."/>
            <person name="Hu C.X."/>
            <person name="Zhou Y.K."/>
            <person name="Han B.P."/>
            <person name="Song L.R."/>
            <person name="Shu W.S."/>
        </authorList>
    </citation>
    <scope>NUCLEOTIDE SEQUENCE [LARGE SCALE GENOMIC DNA]</scope>
    <source>
        <strain evidence="1 2">FACHB-159</strain>
    </source>
</reference>
<comment type="caution">
    <text evidence="1">The sequence shown here is derived from an EMBL/GenBank/DDBJ whole genome shotgun (WGS) entry which is preliminary data.</text>
</comment>
<evidence type="ECO:0000313" key="2">
    <source>
        <dbReference type="Proteomes" id="UP000637383"/>
    </source>
</evidence>
<protein>
    <submittedName>
        <fullName evidence="1">Uncharacterized protein</fullName>
    </submittedName>
</protein>
<gene>
    <name evidence="1" type="ORF">H6H03_04515</name>
</gene>
<proteinExistence type="predicted"/>
<dbReference type="EMBL" id="JACJTU010000003">
    <property type="protein sequence ID" value="MBD2733177.1"/>
    <property type="molecule type" value="Genomic_DNA"/>
</dbReference>
<dbReference type="Proteomes" id="UP000637383">
    <property type="component" value="Unassembled WGS sequence"/>
</dbReference>
<accession>A0ABR8K4S9</accession>
<organism evidence="1 2">
    <name type="scientific">Nostoc paludosum FACHB-159</name>
    <dbReference type="NCBI Taxonomy" id="2692908"/>
    <lineage>
        <taxon>Bacteria</taxon>
        <taxon>Bacillati</taxon>
        <taxon>Cyanobacteriota</taxon>
        <taxon>Cyanophyceae</taxon>
        <taxon>Nostocales</taxon>
        <taxon>Nostocaceae</taxon>
        <taxon>Nostoc</taxon>
    </lineage>
</organism>